<accession>A0A1I4W9S6</accession>
<dbReference type="AlphaFoldDB" id="A0A1I4W9S6"/>
<dbReference type="Proteomes" id="UP000198769">
    <property type="component" value="Unassembled WGS sequence"/>
</dbReference>
<organism evidence="1 2">
    <name type="scientific">Chryseobacterium oleae</name>
    <dbReference type="NCBI Taxonomy" id="491207"/>
    <lineage>
        <taxon>Bacteria</taxon>
        <taxon>Pseudomonadati</taxon>
        <taxon>Bacteroidota</taxon>
        <taxon>Flavobacteriia</taxon>
        <taxon>Flavobacteriales</taxon>
        <taxon>Weeksellaceae</taxon>
        <taxon>Chryseobacterium group</taxon>
        <taxon>Chryseobacterium</taxon>
    </lineage>
</organism>
<proteinExistence type="predicted"/>
<evidence type="ECO:0000313" key="1">
    <source>
        <dbReference type="EMBL" id="SFN10225.1"/>
    </source>
</evidence>
<dbReference type="OrthoDB" id="1269458at2"/>
<dbReference type="RefSeq" id="WP_090023508.1">
    <property type="nucleotide sequence ID" value="NZ_FOVD01000001.1"/>
</dbReference>
<evidence type="ECO:0000313" key="2">
    <source>
        <dbReference type="Proteomes" id="UP000198769"/>
    </source>
</evidence>
<reference evidence="2" key="1">
    <citation type="submission" date="2016-10" db="EMBL/GenBank/DDBJ databases">
        <authorList>
            <person name="Varghese N."/>
            <person name="Submissions S."/>
        </authorList>
    </citation>
    <scope>NUCLEOTIDE SEQUENCE [LARGE SCALE GENOMIC DNA]</scope>
    <source>
        <strain evidence="2">DSM 25575</strain>
    </source>
</reference>
<name>A0A1I4W9S6_CHROL</name>
<gene>
    <name evidence="1" type="ORF">SAMN05421594_1026</name>
</gene>
<keyword evidence="2" id="KW-1185">Reference proteome</keyword>
<protein>
    <submittedName>
        <fullName evidence="1">Uncharacterized protein</fullName>
    </submittedName>
</protein>
<sequence length="259" mass="30605">MILGVYWYFKFPENLYHFQFFKFFKGVGGHANNLAELEARVSVDHPENLIRKLEELHPHFKRMYLSIKINENKLLISTGDYTLFDEHFQFVSEIEKLLILANAHMIDTPFEVKSSRNLSPENVTYETIEYRFMQITGSDFRKNNAENISVRIDCNLPTIHKENLINDLIRICTEENIHVFYYHDCDFKEHSNLILFFSNGRQMENAVQNVDINAFGSKVRQLEQKYPLHFGIFGGMEYYPRNGPNIELITDKDYILNTQ</sequence>
<dbReference type="EMBL" id="FOVD01000001">
    <property type="protein sequence ID" value="SFN10225.1"/>
    <property type="molecule type" value="Genomic_DNA"/>
</dbReference>